<keyword evidence="2" id="KW-1185">Reference proteome</keyword>
<dbReference type="EMBL" id="JBHRTL010000001">
    <property type="protein sequence ID" value="MFC3153643.1"/>
    <property type="molecule type" value="Genomic_DNA"/>
</dbReference>
<dbReference type="RefSeq" id="WP_382413505.1">
    <property type="nucleotide sequence ID" value="NZ_AP031500.1"/>
</dbReference>
<evidence type="ECO:0000313" key="1">
    <source>
        <dbReference type="EMBL" id="MFC3153643.1"/>
    </source>
</evidence>
<evidence type="ECO:0000313" key="2">
    <source>
        <dbReference type="Proteomes" id="UP001595548"/>
    </source>
</evidence>
<dbReference type="EC" id="2.4.-.-" evidence="1"/>
<dbReference type="SUPFAM" id="SSF53756">
    <property type="entry name" value="UDP-Glycosyltransferase/glycogen phosphorylase"/>
    <property type="match status" value="1"/>
</dbReference>
<accession>A0ABV7HLQ9</accession>
<dbReference type="NCBIfam" id="TIGR00661">
    <property type="entry name" value="MJ1255"/>
    <property type="match status" value="1"/>
</dbReference>
<protein>
    <submittedName>
        <fullName evidence="1">MJ1255/VC2487 family glycosyltransferase</fullName>
        <ecNumber evidence="1">2.4.-.-</ecNumber>
    </submittedName>
</protein>
<keyword evidence="1" id="KW-0808">Transferase</keyword>
<name>A0ABV7HLQ9_9GAMM</name>
<dbReference type="Proteomes" id="UP001595548">
    <property type="component" value="Unassembled WGS sequence"/>
</dbReference>
<dbReference type="GO" id="GO:0016757">
    <property type="term" value="F:glycosyltransferase activity"/>
    <property type="evidence" value="ECO:0007669"/>
    <property type="project" value="UniProtKB-KW"/>
</dbReference>
<dbReference type="Pfam" id="PF13528">
    <property type="entry name" value="Glyco_trans_1_3"/>
    <property type="match status" value="1"/>
</dbReference>
<keyword evidence="1" id="KW-0328">Glycosyltransferase</keyword>
<proteinExistence type="predicted"/>
<dbReference type="InterPro" id="IPR005262">
    <property type="entry name" value="MJ1255-like"/>
</dbReference>
<comment type="caution">
    <text evidence="1">The sequence shown here is derived from an EMBL/GenBank/DDBJ whole genome shotgun (WGS) entry which is preliminary data.</text>
</comment>
<organism evidence="1 2">
    <name type="scientific">Gilvimarinus japonicus</name>
    <dbReference type="NCBI Taxonomy" id="1796469"/>
    <lineage>
        <taxon>Bacteria</taxon>
        <taxon>Pseudomonadati</taxon>
        <taxon>Pseudomonadota</taxon>
        <taxon>Gammaproteobacteria</taxon>
        <taxon>Cellvibrionales</taxon>
        <taxon>Cellvibrionaceae</taxon>
        <taxon>Gilvimarinus</taxon>
    </lineage>
</organism>
<reference evidence="2" key="1">
    <citation type="journal article" date="2019" name="Int. J. Syst. Evol. Microbiol.">
        <title>The Global Catalogue of Microorganisms (GCM) 10K type strain sequencing project: providing services to taxonomists for standard genome sequencing and annotation.</title>
        <authorList>
            <consortium name="The Broad Institute Genomics Platform"/>
            <consortium name="The Broad Institute Genome Sequencing Center for Infectious Disease"/>
            <person name="Wu L."/>
            <person name="Ma J."/>
        </authorList>
    </citation>
    <scope>NUCLEOTIDE SEQUENCE [LARGE SCALE GENOMIC DNA]</scope>
    <source>
        <strain evidence="2">KCTC 52141</strain>
    </source>
</reference>
<gene>
    <name evidence="1" type="ORF">ACFOEB_00370</name>
</gene>
<sequence>MKVLYGVQGTGNGHLTRARSMARAFARHNIDVDWVFSGRARRDFFDMEAFGHYRLFKGMTLQTFKGKVNMLKTLFKSDLLQLRRDARTLDCKQYDLVISDFEPVSAWAAKRAGVRSLGISHQSAFLYPIPKRANNIITDLFMRWFAPCDTPVGVHWHHFNQPLLPPIVEPSSHAVSVTCGQILVYLPFAELDDIVALLEPVKNVDFYIYHKLDHPIDQGHLHLRPFSRSGFQDHLHSCEGVICSAGFELPSEAIGLGKKILAEPVVRQMEQQSNAIALAQLGYATTASPLTQAVIEQWLQLPIPEAIPYPDVSAAIVEWIINDSAQNLPALSAKLWQQVPGVTQPNKLELAKCEPLRVVDL</sequence>